<name>A0ABS2B272_9BURK</name>
<dbReference type="Proteomes" id="UP000755577">
    <property type="component" value="Unassembled WGS sequence"/>
</dbReference>
<accession>A0ABS2B272</accession>
<protein>
    <submittedName>
        <fullName evidence="1">Uncharacterized protein</fullName>
    </submittedName>
</protein>
<keyword evidence="2" id="KW-1185">Reference proteome</keyword>
<reference evidence="1 2" key="1">
    <citation type="submission" date="2021-02" db="EMBL/GenBank/DDBJ databases">
        <title>Draft genome of the type strains Burkholderia anthina DSM16086.</title>
        <authorList>
            <person name="Hertel R."/>
            <person name="Meissner J."/>
            <person name="Poehlein A."/>
            <person name="Daniel R."/>
            <person name="Commichau F.M."/>
        </authorList>
    </citation>
    <scope>NUCLEOTIDE SEQUENCE [LARGE SCALE GENOMIC DNA]</scope>
    <source>
        <strain evidence="1 2">DSM 16086</strain>
    </source>
</reference>
<gene>
    <name evidence="1" type="ORF">JQK92_11630</name>
</gene>
<proteinExistence type="predicted"/>
<organism evidence="1 2">
    <name type="scientific">Burkholderia anthina</name>
    <dbReference type="NCBI Taxonomy" id="179879"/>
    <lineage>
        <taxon>Bacteria</taxon>
        <taxon>Pseudomonadati</taxon>
        <taxon>Pseudomonadota</taxon>
        <taxon>Betaproteobacteria</taxon>
        <taxon>Burkholderiales</taxon>
        <taxon>Burkholderiaceae</taxon>
        <taxon>Burkholderia</taxon>
        <taxon>Burkholderia cepacia complex</taxon>
    </lineage>
</organism>
<comment type="caution">
    <text evidence="1">The sequence shown here is derived from an EMBL/GenBank/DDBJ whole genome shotgun (WGS) entry which is preliminary data.</text>
</comment>
<evidence type="ECO:0000313" key="1">
    <source>
        <dbReference type="EMBL" id="MBM2767074.1"/>
    </source>
</evidence>
<dbReference type="EMBL" id="JAFCIQ010000006">
    <property type="protein sequence ID" value="MBM2767074.1"/>
    <property type="molecule type" value="Genomic_DNA"/>
</dbReference>
<dbReference type="GeneID" id="56498424"/>
<sequence length="58" mass="6241">MIKNESTDREGSSRLVERIVRDALRNASIASTDADALDIAGDALCRLAALARTEVCHV</sequence>
<evidence type="ECO:0000313" key="2">
    <source>
        <dbReference type="Proteomes" id="UP000755577"/>
    </source>
</evidence>
<dbReference type="RefSeq" id="WP_174925006.1">
    <property type="nucleotide sequence ID" value="NZ_CABVLY010000001.1"/>
</dbReference>